<proteinExistence type="predicted"/>
<reference evidence="2" key="1">
    <citation type="submission" date="2021-06" db="EMBL/GenBank/DDBJ databases">
        <authorList>
            <person name="Kallberg Y."/>
            <person name="Tangrot J."/>
            <person name="Rosling A."/>
        </authorList>
    </citation>
    <scope>NUCLEOTIDE SEQUENCE</scope>
    <source>
        <strain evidence="2">IN212</strain>
    </source>
</reference>
<feature type="coiled-coil region" evidence="1">
    <location>
        <begin position="53"/>
        <end position="84"/>
    </location>
</feature>
<evidence type="ECO:0000256" key="1">
    <source>
        <dbReference type="SAM" id="Coils"/>
    </source>
</evidence>
<keyword evidence="1" id="KW-0175">Coiled coil</keyword>
<dbReference type="Proteomes" id="UP000789396">
    <property type="component" value="Unassembled WGS sequence"/>
</dbReference>
<comment type="caution">
    <text evidence="2">The sequence shown here is derived from an EMBL/GenBank/DDBJ whole genome shotgun (WGS) entry which is preliminary data.</text>
</comment>
<sequence length="92" mass="11126">ECKKLITTMGDIKTFESNLSQQIIMPRHYKNTIAICINRRRRARNAFTLRGALDVAQNENRKRVQELEEMLEERKEQIVEMVQRNWLREEKH</sequence>
<gene>
    <name evidence="2" type="ORF">RFULGI_LOCUS18759</name>
</gene>
<organism evidence="2 3">
    <name type="scientific">Racocetra fulgida</name>
    <dbReference type="NCBI Taxonomy" id="60492"/>
    <lineage>
        <taxon>Eukaryota</taxon>
        <taxon>Fungi</taxon>
        <taxon>Fungi incertae sedis</taxon>
        <taxon>Mucoromycota</taxon>
        <taxon>Glomeromycotina</taxon>
        <taxon>Glomeromycetes</taxon>
        <taxon>Diversisporales</taxon>
        <taxon>Gigasporaceae</taxon>
        <taxon>Racocetra</taxon>
    </lineage>
</organism>
<dbReference type="AlphaFoldDB" id="A0A9N9P7A2"/>
<accession>A0A9N9P7A2</accession>
<feature type="non-terminal residue" evidence="2">
    <location>
        <position position="92"/>
    </location>
</feature>
<evidence type="ECO:0000313" key="2">
    <source>
        <dbReference type="EMBL" id="CAG8811119.1"/>
    </source>
</evidence>
<protein>
    <submittedName>
        <fullName evidence="2">10486_t:CDS:1</fullName>
    </submittedName>
</protein>
<feature type="non-terminal residue" evidence="2">
    <location>
        <position position="1"/>
    </location>
</feature>
<dbReference type="EMBL" id="CAJVPZ010084969">
    <property type="protein sequence ID" value="CAG8811119.1"/>
    <property type="molecule type" value="Genomic_DNA"/>
</dbReference>
<keyword evidence="3" id="KW-1185">Reference proteome</keyword>
<name>A0A9N9P7A2_9GLOM</name>
<evidence type="ECO:0000313" key="3">
    <source>
        <dbReference type="Proteomes" id="UP000789396"/>
    </source>
</evidence>